<feature type="transmembrane region" description="Helical" evidence="3">
    <location>
        <begin position="467"/>
        <end position="488"/>
    </location>
</feature>
<protein>
    <submittedName>
        <fullName evidence="4">Uncharacterized protein</fullName>
    </submittedName>
</protein>
<reference evidence="4 5" key="1">
    <citation type="submission" date="2024-03" db="EMBL/GenBank/DDBJ databases">
        <title>Aureococcus anophagefferens CCMP1851 and Kratosvirus quantuckense: Draft genome of a second virus-susceptible host strain in the model system.</title>
        <authorList>
            <person name="Chase E."/>
            <person name="Truchon A.R."/>
            <person name="Schepens W."/>
            <person name="Wilhelm S.W."/>
        </authorList>
    </citation>
    <scope>NUCLEOTIDE SEQUENCE [LARGE SCALE GENOMIC DNA]</scope>
    <source>
        <strain evidence="4 5">CCMP1851</strain>
    </source>
</reference>
<name>A0ABR1FG76_AURAN</name>
<keyword evidence="3" id="KW-1133">Transmembrane helix</keyword>
<dbReference type="EMBL" id="JBBJCI010000441">
    <property type="protein sequence ID" value="KAK7230245.1"/>
    <property type="molecule type" value="Genomic_DNA"/>
</dbReference>
<keyword evidence="1" id="KW-0175">Coiled coil</keyword>
<evidence type="ECO:0000256" key="2">
    <source>
        <dbReference type="SAM" id="MobiDB-lite"/>
    </source>
</evidence>
<accession>A0ABR1FG76</accession>
<comment type="caution">
    <text evidence="4">The sequence shown here is derived from an EMBL/GenBank/DDBJ whole genome shotgun (WGS) entry which is preliminary data.</text>
</comment>
<organism evidence="4 5">
    <name type="scientific">Aureococcus anophagefferens</name>
    <name type="common">Harmful bloom alga</name>
    <dbReference type="NCBI Taxonomy" id="44056"/>
    <lineage>
        <taxon>Eukaryota</taxon>
        <taxon>Sar</taxon>
        <taxon>Stramenopiles</taxon>
        <taxon>Ochrophyta</taxon>
        <taxon>Pelagophyceae</taxon>
        <taxon>Pelagomonadales</taxon>
        <taxon>Pelagomonadaceae</taxon>
        <taxon>Aureococcus</taxon>
    </lineage>
</organism>
<sequence length="1257" mass="137283">MPSLLQSILAVDTDGDWVRDDVFVVLVNAKLTDAGEKAVKIKDVAAVFSADDTIIMGGSVAKQHFFHPGGRGAVRHSYCVNVHRPEQRRRGGITCICDAAPSSSPHEHCTKCPAWGFPPGPRWANLEGTGRWKPEKKSESSSKDQSTDDASDEDMAPAPPQPPQPIKRPKAASPMRSSSVRGASAPQRARLEPKPPADDSVLKSVMAQRDAWEKESARLMKALHVEQRKNERLTTENSNLMKDVRDCAEAMVHRMDKAELEKVRAEAVALRREVAELEAEKKVMGSACAAAASELMQTCAAGEYEARGKFQDELAQGLLDIAKTHSAKPKDAIETFMNADQELVMRDAPSELQKLAETSPAAGALVGAVKTLVISKAARLQLKRMAAAARDRRMIQMNYSKKTDGSYRYPEKIGGAALLAATSSKECSMALKTLVIISLLVSTRSKGKSIMALGFAISMSMSFLGRITSYGLSLASMMCLSSSYATVFNWKKKLAAAAEATYLARITKLLAASAMGAIIIGFDNYAVLQFLRNPDGSAFTSVIPTITILLFLVPSRPGFDLRTDARRPPASTPANGASFVPRVSIFLEANKAAILPKGPTMAVDVSGIAEFGKDTFPVGDDGSGCGRLRDFKVLKSLLEKSSSFRGFLYTIVAAITVLFLNLGVPQLDRLVLVDPEPALLHDLATCLVPDAVANMVVLLSPFHLQKHLLEGWSARRVCADRRRARTRFPRRFCDPHDLVQLWSKICVQLSYKSAAMASANASRGRQADELFERMQVDDEESDADSDGAPAAPEDSDGEEDAAAEDPEGAFGAVLEVDGEAVDNGDEEIVLAAVIAKKGAEAAAPEPATLNTGGSSSKAKALVKARYGALLFIVHFLWAVWLGDDVRGGAMDVAVSFFPGAAAATARGESKDAIRAAALSWACTTSTGFLYLWNFFDNELRFCVVPFHDWAVRGSVIAVYQHMATYFSMLIYYVNGAKWKLARIPLWLISIMGQALYRRARRPDILRVVGRTSLHANDVFVENTNSVLARYIKSFYKIEFRHVEEASLLMNIRWAFSAAIRALLGSKRAPSRSEQDFNARTAASERYKARRERFGSWLLAQFRRQLQLPPTEQLKPPIQKVRIGFENSKIFLDRFATRAAQAAWPTVKKSATATAAERADAAQQQADEQRAAFANVGASMTRTAFDEMVVMTNKVPLVKFAKKIGLDVKVVDSSTGKKKDMGKLDLQQLLLTKFRSVVFVEPPREPDSDGEEEPMPPA</sequence>
<feature type="compositionally biased region" description="Basic and acidic residues" evidence="2">
    <location>
        <begin position="189"/>
        <end position="201"/>
    </location>
</feature>
<feature type="compositionally biased region" description="Acidic residues" evidence="2">
    <location>
        <begin position="793"/>
        <end position="804"/>
    </location>
</feature>
<feature type="region of interest" description="Disordered" evidence="2">
    <location>
        <begin position="123"/>
        <end position="202"/>
    </location>
</feature>
<feature type="transmembrane region" description="Helical" evidence="3">
    <location>
        <begin position="646"/>
        <end position="667"/>
    </location>
</feature>
<feature type="transmembrane region" description="Helical" evidence="3">
    <location>
        <begin position="509"/>
        <end position="531"/>
    </location>
</feature>
<feature type="compositionally biased region" description="Basic and acidic residues" evidence="2">
    <location>
        <begin position="130"/>
        <end position="146"/>
    </location>
</feature>
<feature type="compositionally biased region" description="Pro residues" evidence="2">
    <location>
        <begin position="157"/>
        <end position="166"/>
    </location>
</feature>
<evidence type="ECO:0000313" key="4">
    <source>
        <dbReference type="EMBL" id="KAK7230245.1"/>
    </source>
</evidence>
<keyword evidence="3" id="KW-0812">Transmembrane</keyword>
<evidence type="ECO:0000256" key="1">
    <source>
        <dbReference type="SAM" id="Coils"/>
    </source>
</evidence>
<keyword evidence="3" id="KW-0472">Membrane</keyword>
<feature type="region of interest" description="Disordered" evidence="2">
    <location>
        <begin position="776"/>
        <end position="804"/>
    </location>
</feature>
<feature type="transmembrane region" description="Helical" evidence="3">
    <location>
        <begin position="537"/>
        <end position="553"/>
    </location>
</feature>
<gene>
    <name evidence="4" type="ORF">SO694_00184034</name>
</gene>
<evidence type="ECO:0000313" key="5">
    <source>
        <dbReference type="Proteomes" id="UP001363151"/>
    </source>
</evidence>
<feature type="coiled-coil region" evidence="1">
    <location>
        <begin position="223"/>
        <end position="287"/>
    </location>
</feature>
<evidence type="ECO:0000256" key="3">
    <source>
        <dbReference type="SAM" id="Phobius"/>
    </source>
</evidence>
<proteinExistence type="predicted"/>
<keyword evidence="5" id="KW-1185">Reference proteome</keyword>
<dbReference type="Proteomes" id="UP001363151">
    <property type="component" value="Unassembled WGS sequence"/>
</dbReference>